<dbReference type="GeneID" id="14696014"/>
<name>K6UF47_PLACD</name>
<dbReference type="Proteomes" id="UP000006319">
    <property type="component" value="Unassembled WGS sequence"/>
</dbReference>
<dbReference type="VEuPathDB" id="PlasmoDB:PCYB_002200"/>
<reference evidence="1 2" key="1">
    <citation type="journal article" date="2012" name="Nat. Genet.">
        <title>Plasmodium cynomolgi genome sequences provide insight into Plasmodium vivax and the monkey malaria clade.</title>
        <authorList>
            <person name="Tachibana S."/>
            <person name="Sullivan S.A."/>
            <person name="Kawai S."/>
            <person name="Nakamura S."/>
            <person name="Kim H.R."/>
            <person name="Goto N."/>
            <person name="Arisue N."/>
            <person name="Palacpac N.M.Q."/>
            <person name="Honma H."/>
            <person name="Yagi M."/>
            <person name="Tougan T."/>
            <person name="Katakai Y."/>
            <person name="Kaneko O."/>
            <person name="Mita T."/>
            <person name="Kita K."/>
            <person name="Yasutomi Y."/>
            <person name="Sutton P.L."/>
            <person name="Shakhbatyan R."/>
            <person name="Horii T."/>
            <person name="Yasunaga T."/>
            <person name="Barnwell J.W."/>
            <person name="Escalante A.A."/>
            <person name="Carlton J.M."/>
            <person name="Tanabe K."/>
        </authorList>
    </citation>
    <scope>NUCLEOTIDE SEQUENCE [LARGE SCALE GENOMIC DNA]</scope>
    <source>
        <strain evidence="1 2">B</strain>
    </source>
</reference>
<dbReference type="AlphaFoldDB" id="K6UF47"/>
<evidence type="ECO:0008006" key="3">
    <source>
        <dbReference type="Google" id="ProtNLM"/>
    </source>
</evidence>
<organism evidence="1 2">
    <name type="scientific">Plasmodium cynomolgi (strain B)</name>
    <dbReference type="NCBI Taxonomy" id="1120755"/>
    <lineage>
        <taxon>Eukaryota</taxon>
        <taxon>Sar</taxon>
        <taxon>Alveolata</taxon>
        <taxon>Apicomplexa</taxon>
        <taxon>Aconoidasida</taxon>
        <taxon>Haemosporida</taxon>
        <taxon>Plasmodiidae</taxon>
        <taxon>Plasmodium</taxon>
        <taxon>Plasmodium (Plasmodium)</taxon>
    </lineage>
</organism>
<keyword evidence="2" id="KW-1185">Reference proteome</keyword>
<dbReference type="OrthoDB" id="381989at2759"/>
<sequence>MSSRHRITYFSELFGRSSKELDSERFYDAMDMESDDLQDYRRCNTINVVKTQYKTLNRKERQIIYKVIGEMIKICKRILRYLDKNSLSDILNPKYDECILLNYWVYSRLFDIFRSNEGRVINSPFAALQRIWHEFIDTRLNRPLYKTCLPDSVTFMHRDWKYRKELYDYYVDYDYLLRMAKNYINKECTYLNKIKDMLSLYKSFEEVCKTRADICPKVFYKFNKNDIESAIKSLTCDDKIIGTSRTTSEEISSLQVTDSLEVHPLRAEDIEDDDIGDFTVEFDTHLDSENSGIGTKVTNSILGAAPVLLTGTVLYRVCIYFVNIYHYSTNL</sequence>
<dbReference type="InterPro" id="IPR008780">
    <property type="entry name" value="Plasmodium_Vir"/>
</dbReference>
<dbReference type="KEGG" id="pcy:PCYB_002200"/>
<proteinExistence type="predicted"/>
<dbReference type="EMBL" id="DF157197">
    <property type="protein sequence ID" value="GAB69471.1"/>
    <property type="molecule type" value="Genomic_DNA"/>
</dbReference>
<protein>
    <recommendedName>
        <fullName evidence="3">CYIR protein</fullName>
    </recommendedName>
</protein>
<dbReference type="PhylomeDB" id="K6UF47"/>
<gene>
    <name evidence="1" type="ORF">PCYB_002200</name>
</gene>
<accession>K6UF47</accession>
<dbReference type="RefSeq" id="XP_004227689.1">
    <property type="nucleotide sequence ID" value="XM_004227641.1"/>
</dbReference>
<evidence type="ECO:0000313" key="1">
    <source>
        <dbReference type="EMBL" id="GAB69471.1"/>
    </source>
</evidence>
<dbReference type="Pfam" id="PF05795">
    <property type="entry name" value="Plasmodium_Vir"/>
    <property type="match status" value="1"/>
</dbReference>
<evidence type="ECO:0000313" key="2">
    <source>
        <dbReference type="Proteomes" id="UP000006319"/>
    </source>
</evidence>